<keyword evidence="2" id="KW-1185">Reference proteome</keyword>
<dbReference type="RefSeq" id="WP_211468021.1">
    <property type="nucleotide sequence ID" value="NZ_JAGSXH010000037.1"/>
</dbReference>
<dbReference type="InterPro" id="IPR027417">
    <property type="entry name" value="P-loop_NTPase"/>
</dbReference>
<gene>
    <name evidence="1" type="ORF">KGA66_12655</name>
</gene>
<dbReference type="AlphaFoldDB" id="A0A8J7WQY7"/>
<dbReference type="EMBL" id="JAGSXH010000037">
    <property type="protein sequence ID" value="MBS2963900.1"/>
    <property type="molecule type" value="Genomic_DNA"/>
</dbReference>
<accession>A0A8J7WQY7</accession>
<proteinExistence type="predicted"/>
<comment type="caution">
    <text evidence="1">The sequence shown here is derived from an EMBL/GenBank/DDBJ whole genome shotgun (WGS) entry which is preliminary data.</text>
</comment>
<dbReference type="SUPFAM" id="SSF52540">
    <property type="entry name" value="P-loop containing nucleoside triphosphate hydrolases"/>
    <property type="match status" value="1"/>
</dbReference>
<evidence type="ECO:0000313" key="1">
    <source>
        <dbReference type="EMBL" id="MBS2963900.1"/>
    </source>
</evidence>
<organism evidence="1 2">
    <name type="scientific">Actinocrinis puniceicyclus</name>
    <dbReference type="NCBI Taxonomy" id="977794"/>
    <lineage>
        <taxon>Bacteria</taxon>
        <taxon>Bacillati</taxon>
        <taxon>Actinomycetota</taxon>
        <taxon>Actinomycetes</taxon>
        <taxon>Catenulisporales</taxon>
        <taxon>Actinospicaceae</taxon>
        <taxon>Actinocrinis</taxon>
    </lineage>
</organism>
<evidence type="ECO:0000313" key="2">
    <source>
        <dbReference type="Proteomes" id="UP000677913"/>
    </source>
</evidence>
<dbReference type="CDD" id="cd00882">
    <property type="entry name" value="Ras_like_GTPase"/>
    <property type="match status" value="1"/>
</dbReference>
<dbReference type="Gene3D" id="3.40.50.300">
    <property type="entry name" value="P-loop containing nucleotide triphosphate hydrolases"/>
    <property type="match status" value="1"/>
</dbReference>
<reference evidence="1" key="1">
    <citation type="submission" date="2021-04" db="EMBL/GenBank/DDBJ databases">
        <title>Genome based classification of Actinospica acidithermotolerans sp. nov., an actinobacterium isolated from an Indonesian hot spring.</title>
        <authorList>
            <person name="Kusuma A.B."/>
            <person name="Putra K.E."/>
            <person name="Nafisah S."/>
            <person name="Loh J."/>
            <person name="Nouioui I."/>
            <person name="Goodfellow M."/>
        </authorList>
    </citation>
    <scope>NUCLEOTIDE SEQUENCE</scope>
    <source>
        <strain evidence="1">DSM 45618</strain>
    </source>
</reference>
<protein>
    <submittedName>
        <fullName evidence="1">GTPase domain-containing protein</fullName>
    </submittedName>
</protein>
<dbReference type="Proteomes" id="UP000677913">
    <property type="component" value="Unassembled WGS sequence"/>
</dbReference>
<name>A0A8J7WQY7_9ACTN</name>
<sequence>MTITGPDADLLGAVGALRESVAAPRLPLAADGVVATRRIQAELVRRLDDYLIPRLRRPDGPVHIVVGGSTGVGKSTLVNSLVRQEVSKAGVLRPTTRSAVLCVNPAEIAAVTGPERLLPAFLRAPGPTERPDAFTLAPHPAIPAGVALVDAPDVNSVVAANRDAGERLLGAADAWLLVTTAERYADAVPWRLLQAARERRVTVAIVLNRVPPESLQDVREAGQALLAVNGLGDLPLFTVPESVLTGGLLPEYLLDPLMTWLRSTAHDPTMRQATIAATVNGMFDDLPRRLGAVAEGLAAQADAADRLRTQADLAYAAERASLHDAVAQGELLRGTPLLEWQAMIAPDRAPALFTAGDQAPETARRLLLGSAADQVAAAASRAAEQVAAAWREALAEQDAAEALVSAGTRAGAVPPELDEWAESLLDLLAREPHRKRSDAQFFAAGRGGPAALLAAVVFTGRRGASPPRRRRALRSASGEPAVHPVAAATRRLADAVFGPDEADRLAELAATSLDTALGALFDRLAFRHHRALSDLGVEAGAGKALLEAGQAVQRAR</sequence>